<evidence type="ECO:0000256" key="1">
    <source>
        <dbReference type="SAM" id="Phobius"/>
    </source>
</evidence>
<keyword evidence="1" id="KW-1133">Transmembrane helix</keyword>
<organism evidence="2 3">
    <name type="scientific">Brevibacterium siliguriense</name>
    <dbReference type="NCBI Taxonomy" id="1136497"/>
    <lineage>
        <taxon>Bacteria</taxon>
        <taxon>Bacillati</taxon>
        <taxon>Actinomycetota</taxon>
        <taxon>Actinomycetes</taxon>
        <taxon>Micrococcales</taxon>
        <taxon>Brevibacteriaceae</taxon>
        <taxon>Brevibacterium</taxon>
    </lineage>
</organism>
<name>A0A1H1MQC7_9MICO</name>
<keyword evidence="1" id="KW-0812">Transmembrane</keyword>
<keyword evidence="1" id="KW-0472">Membrane</keyword>
<dbReference type="Proteomes" id="UP000199597">
    <property type="component" value="Chromosome I"/>
</dbReference>
<gene>
    <name evidence="2" type="ORF">SAMN04489752_0514</name>
</gene>
<dbReference type="AlphaFoldDB" id="A0A1H1MQC7"/>
<reference evidence="3" key="1">
    <citation type="submission" date="2016-10" db="EMBL/GenBank/DDBJ databases">
        <authorList>
            <person name="Varghese N."/>
            <person name="Submissions S."/>
        </authorList>
    </citation>
    <scope>NUCLEOTIDE SEQUENCE [LARGE SCALE GENOMIC DNA]</scope>
    <source>
        <strain evidence="3">DSM 23676</strain>
    </source>
</reference>
<feature type="transmembrane region" description="Helical" evidence="1">
    <location>
        <begin position="23"/>
        <end position="43"/>
    </location>
</feature>
<keyword evidence="3" id="KW-1185">Reference proteome</keyword>
<evidence type="ECO:0000313" key="2">
    <source>
        <dbReference type="EMBL" id="SDR88991.1"/>
    </source>
</evidence>
<dbReference type="STRING" id="1136497.SAMN04489752_0514"/>
<sequence>MSTGFVDEPHMAAPRRHRRIHPAWWVAAIAFIALLAAAGFHAAPWRPHDSAPYRREPTTEAAA</sequence>
<protein>
    <submittedName>
        <fullName evidence="2">Uncharacterized protein</fullName>
    </submittedName>
</protein>
<proteinExistence type="predicted"/>
<dbReference type="EMBL" id="LT629766">
    <property type="protein sequence ID" value="SDR88991.1"/>
    <property type="molecule type" value="Genomic_DNA"/>
</dbReference>
<accession>A0A1H1MQC7</accession>
<evidence type="ECO:0000313" key="3">
    <source>
        <dbReference type="Proteomes" id="UP000199597"/>
    </source>
</evidence>